<dbReference type="CDD" id="cd01301">
    <property type="entry name" value="rDP_like"/>
    <property type="match status" value="1"/>
</dbReference>
<keyword evidence="1" id="KW-0645">Protease</keyword>
<comment type="similarity">
    <text evidence="1">Belongs to the metallo-dependent hydrolases superfamily. Peptidase M19 family.</text>
</comment>
<feature type="transmembrane region" description="Helical" evidence="2">
    <location>
        <begin position="24"/>
        <end position="44"/>
    </location>
</feature>
<sequence length="428" mass="47825">MSSQPLLPHQRTDLDRPITTKRKLILTTILIPILLIGGIIWVSIKGDGLPKDDLGLARYYLKGSPVIDGHIDLPEFARAFYGNNISAFDLNKPTKGHVDIPRIREGSLGAFFWSIFVECRDDNGQDFLNPTFQVRDTLEQIDVSFNLIEKYSDTFAFAATSDQVEVAIKEGKVASMFGLEGGHMLGNSLAVLRTYHKLGVRYMTLTHSCNNAFADSAGIFEGVEERWGGLSKFGRSLIPEMNRLGVIVDLSHVSDKTALQALALTRSPIMLSHSAARHFNNMSRNVPDEILAKIGRGKHQVDGVVMVNFFPVFASSKPEEVDVAYIADEIEYIVEKTGKHHVGIGSDYDGIESTPKGLEDVSKYPYLFAELIKRGWTEHELSLLAGGNFLRVFRGVEETSRKLQKDGWKPSQVIYEKRRDLDPIGWEL</sequence>
<dbReference type="VEuPathDB" id="FungiDB:I303_03086"/>
<evidence type="ECO:0000256" key="1">
    <source>
        <dbReference type="RuleBase" id="RU341113"/>
    </source>
</evidence>
<dbReference type="Gene3D" id="3.20.20.140">
    <property type="entry name" value="Metal-dependent hydrolases"/>
    <property type="match status" value="1"/>
</dbReference>
<keyword evidence="1" id="KW-0224">Dipeptidase</keyword>
<dbReference type="GeneID" id="28966785"/>
<evidence type="ECO:0000313" key="3">
    <source>
        <dbReference type="EMBL" id="OBR87063.1"/>
    </source>
</evidence>
<dbReference type="EMBL" id="KI894029">
    <property type="protein sequence ID" value="OBR87063.1"/>
    <property type="molecule type" value="Genomic_DNA"/>
</dbReference>
<dbReference type="EC" id="3.4.13.19" evidence="1"/>
<keyword evidence="2" id="KW-0472">Membrane</keyword>
<keyword evidence="1" id="KW-0862">Zinc</keyword>
<reference evidence="3" key="1">
    <citation type="submission" date="2013-07" db="EMBL/GenBank/DDBJ databases">
        <title>The Genome Sequence of Cryptococcus dejecticola CBS10117.</title>
        <authorList>
            <consortium name="The Broad Institute Genome Sequencing Platform"/>
            <person name="Cuomo C."/>
            <person name="Litvintseva A."/>
            <person name="Chen Y."/>
            <person name="Heitman J."/>
            <person name="Sun S."/>
            <person name="Springer D."/>
            <person name="Dromer F."/>
            <person name="Young S.K."/>
            <person name="Zeng Q."/>
            <person name="Gargeya S."/>
            <person name="Fitzgerald M."/>
            <person name="Abouelleil A."/>
            <person name="Alvarado L."/>
            <person name="Berlin A.M."/>
            <person name="Chapman S.B."/>
            <person name="Dewar J."/>
            <person name="Goldberg J."/>
            <person name="Griggs A."/>
            <person name="Gujja S."/>
            <person name="Hansen M."/>
            <person name="Howarth C."/>
            <person name="Imamovic A."/>
            <person name="Larimer J."/>
            <person name="McCowan C."/>
            <person name="Murphy C."/>
            <person name="Pearson M."/>
            <person name="Priest M."/>
            <person name="Roberts A."/>
            <person name="Saif S."/>
            <person name="Shea T."/>
            <person name="Sykes S."/>
            <person name="Wortman J."/>
            <person name="Nusbaum C."/>
            <person name="Birren B."/>
        </authorList>
    </citation>
    <scope>NUCLEOTIDE SEQUENCE [LARGE SCALE GENOMIC DNA]</scope>
    <source>
        <strain evidence="3">CBS 10117</strain>
    </source>
</reference>
<evidence type="ECO:0000313" key="4">
    <source>
        <dbReference type="EMBL" id="WWC60493.1"/>
    </source>
</evidence>
<dbReference type="KEGG" id="kdj:28966785"/>
<dbReference type="Pfam" id="PF01244">
    <property type="entry name" value="Peptidase_M19"/>
    <property type="match status" value="1"/>
</dbReference>
<comment type="cofactor">
    <cofactor evidence="1">
        <name>Zn(2+)</name>
        <dbReference type="ChEBI" id="CHEBI:29105"/>
    </cofactor>
</comment>
<dbReference type="GO" id="GO:0070573">
    <property type="term" value="F:metallodipeptidase activity"/>
    <property type="evidence" value="ECO:0007669"/>
    <property type="project" value="InterPro"/>
</dbReference>
<dbReference type="GO" id="GO:0006508">
    <property type="term" value="P:proteolysis"/>
    <property type="evidence" value="ECO:0007669"/>
    <property type="project" value="UniProtKB-KW"/>
</dbReference>
<keyword evidence="2" id="KW-1133">Transmembrane helix</keyword>
<evidence type="ECO:0000256" key="2">
    <source>
        <dbReference type="SAM" id="Phobius"/>
    </source>
</evidence>
<dbReference type="EMBL" id="CP144532">
    <property type="protein sequence ID" value="WWC60493.1"/>
    <property type="molecule type" value="Genomic_DNA"/>
</dbReference>
<keyword evidence="2" id="KW-0812">Transmembrane</keyword>
<protein>
    <recommendedName>
        <fullName evidence="1">Dipeptidase</fullName>
        <ecNumber evidence="1">3.4.13.19</ecNumber>
    </recommendedName>
</protein>
<dbReference type="RefSeq" id="XP_018264905.1">
    <property type="nucleotide sequence ID" value="XM_018406411.1"/>
</dbReference>
<reference evidence="4" key="3">
    <citation type="submission" date="2024-02" db="EMBL/GenBank/DDBJ databases">
        <title>Comparative genomics of Cryptococcus and Kwoniella reveals pathogenesis evolution and contrasting modes of karyotype evolution via chromosome fusion or intercentromeric recombination.</title>
        <authorList>
            <person name="Coelho M.A."/>
            <person name="David-Palma M."/>
            <person name="Shea T."/>
            <person name="Bowers K."/>
            <person name="McGinley-Smith S."/>
            <person name="Mohammad A.W."/>
            <person name="Gnirke A."/>
            <person name="Yurkov A.M."/>
            <person name="Nowrousian M."/>
            <person name="Sun S."/>
            <person name="Cuomo C.A."/>
            <person name="Heitman J."/>
        </authorList>
    </citation>
    <scope>NUCLEOTIDE SEQUENCE</scope>
    <source>
        <strain evidence="4">CBS 10117</strain>
    </source>
</reference>
<dbReference type="InterPro" id="IPR032466">
    <property type="entry name" value="Metal_Hydrolase"/>
</dbReference>
<dbReference type="GO" id="GO:0046872">
    <property type="term" value="F:metal ion binding"/>
    <property type="evidence" value="ECO:0007669"/>
    <property type="project" value="UniProtKB-UniRule"/>
</dbReference>
<dbReference type="InterPro" id="IPR008257">
    <property type="entry name" value="Pept_M19"/>
</dbReference>
<gene>
    <name evidence="3" type="ORF">I303_03086</name>
    <name evidence="4" type="ORF">I303_103066</name>
</gene>
<dbReference type="STRING" id="1296121.A0A1A6AAH4"/>
<dbReference type="PROSITE" id="PS51365">
    <property type="entry name" value="RENAL_DIPEPTIDASE_2"/>
    <property type="match status" value="1"/>
</dbReference>
<keyword evidence="1" id="KW-0479">Metal-binding</keyword>
<dbReference type="OrthoDB" id="445695at2759"/>
<proteinExistence type="inferred from homology"/>
<accession>A0A1A6AAH4</accession>
<dbReference type="SUPFAM" id="SSF51556">
    <property type="entry name" value="Metallo-dependent hydrolases"/>
    <property type="match status" value="1"/>
</dbReference>
<dbReference type="PANTHER" id="PTHR10443">
    <property type="entry name" value="MICROSOMAL DIPEPTIDASE"/>
    <property type="match status" value="1"/>
</dbReference>
<dbReference type="PANTHER" id="PTHR10443:SF12">
    <property type="entry name" value="DIPEPTIDASE"/>
    <property type="match status" value="1"/>
</dbReference>
<evidence type="ECO:0000313" key="5">
    <source>
        <dbReference type="Proteomes" id="UP000078595"/>
    </source>
</evidence>
<keyword evidence="1" id="KW-0378">Hydrolase</keyword>
<keyword evidence="5" id="KW-1185">Reference proteome</keyword>
<comment type="catalytic activity">
    <reaction evidence="1">
        <text>an L-aminoacyl-L-amino acid + H2O = 2 an L-alpha-amino acid</text>
        <dbReference type="Rhea" id="RHEA:48940"/>
        <dbReference type="ChEBI" id="CHEBI:15377"/>
        <dbReference type="ChEBI" id="CHEBI:59869"/>
        <dbReference type="ChEBI" id="CHEBI:77460"/>
        <dbReference type="EC" id="3.4.13.19"/>
    </reaction>
</comment>
<name>A0A1A6AAH4_9TREE</name>
<organism evidence="3">
    <name type="scientific">Kwoniella dejecticola CBS 10117</name>
    <dbReference type="NCBI Taxonomy" id="1296121"/>
    <lineage>
        <taxon>Eukaryota</taxon>
        <taxon>Fungi</taxon>
        <taxon>Dikarya</taxon>
        <taxon>Basidiomycota</taxon>
        <taxon>Agaricomycotina</taxon>
        <taxon>Tremellomycetes</taxon>
        <taxon>Tremellales</taxon>
        <taxon>Cryptococcaceae</taxon>
        <taxon>Kwoniella</taxon>
    </lineage>
</organism>
<dbReference type="AlphaFoldDB" id="A0A1A6AAH4"/>
<keyword evidence="1" id="KW-0482">Metalloprotease</keyword>
<dbReference type="Proteomes" id="UP000078595">
    <property type="component" value="Chromosome 3"/>
</dbReference>
<reference evidence="4" key="2">
    <citation type="submission" date="2013-07" db="EMBL/GenBank/DDBJ databases">
        <authorList>
            <consortium name="The Broad Institute Genome Sequencing Platform"/>
            <person name="Cuomo C."/>
            <person name="Litvintseva A."/>
            <person name="Chen Y."/>
            <person name="Heitman J."/>
            <person name="Sun S."/>
            <person name="Springer D."/>
            <person name="Dromer F."/>
            <person name="Young S.K."/>
            <person name="Zeng Q."/>
            <person name="Gargeya S."/>
            <person name="Fitzgerald M."/>
            <person name="Abouelleil A."/>
            <person name="Alvarado L."/>
            <person name="Berlin A.M."/>
            <person name="Chapman S.B."/>
            <person name="Dewar J."/>
            <person name="Goldberg J."/>
            <person name="Griggs A."/>
            <person name="Gujja S."/>
            <person name="Hansen M."/>
            <person name="Howarth C."/>
            <person name="Imamovic A."/>
            <person name="Larimer J."/>
            <person name="McCowan C."/>
            <person name="Murphy C."/>
            <person name="Pearson M."/>
            <person name="Priest M."/>
            <person name="Roberts A."/>
            <person name="Saif S."/>
            <person name="Shea T."/>
            <person name="Sykes S."/>
            <person name="Wortman J."/>
            <person name="Nusbaum C."/>
            <person name="Birren B."/>
        </authorList>
    </citation>
    <scope>NUCLEOTIDE SEQUENCE</scope>
    <source>
        <strain evidence="4">CBS 10117</strain>
    </source>
</reference>